<name>A0ACC2JYE7_9PEZI</name>
<organism evidence="1 2">
    <name type="scientific">Lasiodiplodia mahajangana</name>
    <dbReference type="NCBI Taxonomy" id="1108764"/>
    <lineage>
        <taxon>Eukaryota</taxon>
        <taxon>Fungi</taxon>
        <taxon>Dikarya</taxon>
        <taxon>Ascomycota</taxon>
        <taxon>Pezizomycotina</taxon>
        <taxon>Dothideomycetes</taxon>
        <taxon>Dothideomycetes incertae sedis</taxon>
        <taxon>Botryosphaeriales</taxon>
        <taxon>Botryosphaeriaceae</taxon>
        <taxon>Lasiodiplodia</taxon>
    </lineage>
</organism>
<sequence>MSLHLATYSDLKKYGGSKEDKDVLPRYSCELGPVLRHGPNKLIFNSATALQDIYNNEKVNKSRVYLLTVASGKPSLFSMLDSRQHRNRRKIIGQAINDKALRAFELTMAGQIDIFIQQLVVASQDSSPVNMTQRCKWLGMDIVGLLAFGFALNLQADSANHYIIPGLAVETYRFNCFMRYPLLKTLGIDRVIEILGYKAKRKYMNNLQHMIKTRLSEPIDAKHDLYSTVAGHLDNTADGIGTSELLSEALFFIPAGGDTVTTAMTALFFYLSRNSTVYKRLATEIRNTFKSYEDIKGGQQLNGCRYLRACIDEALRMSPPITGTMWREPSETVVIDGHVIPSGTQIGVNSYSLHHNEDYFHRPFEYDPDRWLVKDEAALCRMNSAFLPFSLGSRSCAGKSMAYLEIGLMLTKTMWLFDFKIAPGKIGAVGEGAPGSGAERERLDEFQLYDTFGSQHDGPNLVFLRVDRPDGPAYMRNVIRV</sequence>
<keyword evidence="2" id="KW-1185">Reference proteome</keyword>
<evidence type="ECO:0000313" key="2">
    <source>
        <dbReference type="Proteomes" id="UP001153332"/>
    </source>
</evidence>
<comment type="caution">
    <text evidence="1">The sequence shown here is derived from an EMBL/GenBank/DDBJ whole genome shotgun (WGS) entry which is preliminary data.</text>
</comment>
<dbReference type="EMBL" id="JAPUUL010000152">
    <property type="protein sequence ID" value="KAJ8132298.1"/>
    <property type="molecule type" value="Genomic_DNA"/>
</dbReference>
<proteinExistence type="predicted"/>
<accession>A0ACC2JYE7</accession>
<evidence type="ECO:0000313" key="1">
    <source>
        <dbReference type="EMBL" id="KAJ8132298.1"/>
    </source>
</evidence>
<protein>
    <submittedName>
        <fullName evidence="1">Uncharacterized protein</fullName>
    </submittedName>
</protein>
<dbReference type="Proteomes" id="UP001153332">
    <property type="component" value="Unassembled WGS sequence"/>
</dbReference>
<gene>
    <name evidence="1" type="ORF">O1611_g1322</name>
</gene>
<reference evidence="1" key="1">
    <citation type="submission" date="2022-12" db="EMBL/GenBank/DDBJ databases">
        <title>Genome Sequence of Lasiodiplodia mahajangana.</title>
        <authorList>
            <person name="Buettner E."/>
        </authorList>
    </citation>
    <scope>NUCLEOTIDE SEQUENCE</scope>
    <source>
        <strain evidence="1">VT137</strain>
    </source>
</reference>